<proteinExistence type="predicted"/>
<evidence type="ECO:0000313" key="3">
    <source>
        <dbReference type="EMBL" id="KAF0768755.1"/>
    </source>
</evidence>
<feature type="compositionally biased region" description="Basic and acidic residues" evidence="2">
    <location>
        <begin position="9"/>
        <end position="23"/>
    </location>
</feature>
<organism evidence="3 4">
    <name type="scientific">Aphis craccivora</name>
    <name type="common">Cowpea aphid</name>
    <dbReference type="NCBI Taxonomy" id="307492"/>
    <lineage>
        <taxon>Eukaryota</taxon>
        <taxon>Metazoa</taxon>
        <taxon>Ecdysozoa</taxon>
        <taxon>Arthropoda</taxon>
        <taxon>Hexapoda</taxon>
        <taxon>Insecta</taxon>
        <taxon>Pterygota</taxon>
        <taxon>Neoptera</taxon>
        <taxon>Paraneoptera</taxon>
        <taxon>Hemiptera</taxon>
        <taxon>Sternorrhyncha</taxon>
        <taxon>Aphidomorpha</taxon>
        <taxon>Aphidoidea</taxon>
        <taxon>Aphididae</taxon>
        <taxon>Aphidini</taxon>
        <taxon>Aphis</taxon>
        <taxon>Aphis</taxon>
    </lineage>
</organism>
<evidence type="ECO:0000313" key="4">
    <source>
        <dbReference type="Proteomes" id="UP000478052"/>
    </source>
</evidence>
<dbReference type="PANTHER" id="PTHR46241:SF1">
    <property type="entry name" value="OUTER DYNEIN ARM-DOCKING COMPLEX SUBUNIT 2"/>
    <property type="match status" value="1"/>
</dbReference>
<dbReference type="EMBL" id="VUJU01000709">
    <property type="protein sequence ID" value="KAF0768755.1"/>
    <property type="molecule type" value="Genomic_DNA"/>
</dbReference>
<dbReference type="OrthoDB" id="1683831at2759"/>
<comment type="caution">
    <text evidence="3">The sequence shown here is derived from an EMBL/GenBank/DDBJ whole genome shotgun (WGS) entry which is preliminary data.</text>
</comment>
<evidence type="ECO:0000256" key="1">
    <source>
        <dbReference type="PROSITE-ProRule" id="PRU00259"/>
    </source>
</evidence>
<feature type="region of interest" description="Disordered" evidence="2">
    <location>
        <begin position="1"/>
        <end position="23"/>
    </location>
</feature>
<accession>A0A6G0ZCT3</accession>
<dbReference type="Gene3D" id="1.25.10.10">
    <property type="entry name" value="Leucine-rich Repeat Variant"/>
    <property type="match status" value="4"/>
</dbReference>
<dbReference type="SMART" id="SM00185">
    <property type="entry name" value="ARM"/>
    <property type="match status" value="8"/>
</dbReference>
<dbReference type="InterPro" id="IPR000225">
    <property type="entry name" value="Armadillo"/>
</dbReference>
<evidence type="ECO:0000256" key="2">
    <source>
        <dbReference type="SAM" id="MobiDB-lite"/>
    </source>
</evidence>
<sequence length="678" mass="74540">MNEMTNNKETLREGSAKDNRNETDVILEDKTLVEGPSALYTLIVEEPAQSDDSSSYSMTLSEFEEDRWYNPTSLPDDAAEIESIQRLIKYIRVGNQTATAIALAALVDYNLRDECTQSIVIATGGTELLINLLETDHNECRHGALAVLNEMSYMLGTRRNLTNLGAIPILVKLLSDRSLDLQILSAETLANVAKIKKGRKFIRKAGGIELMVNYMDVPHQVLKTESEMLPVIQQKLFSLLCNCSKALWSMSKSDKNKDVMRRSGIIPVMAKLLTSVHEDVVSSIMGIIVNCATQPVFRTAIKEQGMLIDILKLLKSLDIEMMNNAATITFNCAEDPESRKLIKEQGGLNSLVNIVKVESHKCETKLMAAATGAIWKCLMNPDNVKRLEDINGIHVLVKLLDSDSEDVIANTVASLAECTKIGRNKIALRAADGLVPIIKLLQDTGHERILVNVCRVIDNCASDPLCMEQVVSNDGIRLVWSMMKFDSTLVQSTAGHTLVTLLKNTKESSDIMRSLVTGLVMLVDLLKSHDTRVLAAACAVIGILAKEPENLAILTDYDIVQRLSSLVHTSNSDLQAHLSRAIGSCCLLERNCHTFGRLDVVLPISKYIHSNSELVRQNVTFALHGLSGDATNCVAMESCGVVPFLMETIASRDPDVQEASAGCLANIRKIALNARRLK</sequence>
<dbReference type="InterPro" id="IPR016024">
    <property type="entry name" value="ARM-type_fold"/>
</dbReference>
<dbReference type="AlphaFoldDB" id="A0A6G0ZCT3"/>
<name>A0A6G0ZCT3_APHCR</name>
<dbReference type="SUPFAM" id="SSF48371">
    <property type="entry name" value="ARM repeat"/>
    <property type="match status" value="2"/>
</dbReference>
<protein>
    <submittedName>
        <fullName evidence="3">Armadillo repeat-containing protein gudu-like isoform X2</fullName>
    </submittedName>
</protein>
<dbReference type="InterPro" id="IPR011989">
    <property type="entry name" value="ARM-like"/>
</dbReference>
<dbReference type="Proteomes" id="UP000478052">
    <property type="component" value="Unassembled WGS sequence"/>
</dbReference>
<keyword evidence="4" id="KW-1185">Reference proteome</keyword>
<reference evidence="3 4" key="1">
    <citation type="submission" date="2019-08" db="EMBL/GenBank/DDBJ databases">
        <title>Whole genome of Aphis craccivora.</title>
        <authorList>
            <person name="Voronova N.V."/>
            <person name="Shulinski R.S."/>
            <person name="Bandarenka Y.V."/>
            <person name="Zhorov D.G."/>
            <person name="Warner D."/>
        </authorList>
    </citation>
    <scope>NUCLEOTIDE SEQUENCE [LARGE SCALE GENOMIC DNA]</scope>
    <source>
        <strain evidence="3">180601</strain>
        <tissue evidence="3">Whole Body</tissue>
    </source>
</reference>
<dbReference type="Pfam" id="PF00514">
    <property type="entry name" value="Arm"/>
    <property type="match status" value="1"/>
</dbReference>
<gene>
    <name evidence="3" type="ORF">FWK35_00005192</name>
</gene>
<feature type="repeat" description="ARM" evidence="1">
    <location>
        <begin position="165"/>
        <end position="207"/>
    </location>
</feature>
<dbReference type="PANTHER" id="PTHR46241">
    <property type="entry name" value="ARMADILLO REPEAT-CONTAINING PROTEIN 4 ARMC4"/>
    <property type="match status" value="1"/>
</dbReference>
<dbReference type="PROSITE" id="PS50176">
    <property type="entry name" value="ARM_REPEAT"/>
    <property type="match status" value="1"/>
</dbReference>